<organism evidence="1 2">
    <name type="scientific">Candidatus Williamhamiltonella defendens</name>
    <dbReference type="NCBI Taxonomy" id="138072"/>
    <lineage>
        <taxon>Bacteria</taxon>
        <taxon>Pseudomonadati</taxon>
        <taxon>Pseudomonadota</taxon>
        <taxon>Gammaproteobacteria</taxon>
        <taxon>Enterobacterales</taxon>
        <taxon>Enterobacteriaceae</taxon>
        <taxon>aphid secondary symbionts</taxon>
        <taxon>Candidatus Williamhamiltonella</taxon>
    </lineage>
</organism>
<reference evidence="1" key="1">
    <citation type="submission" date="2017-08" db="EMBL/GenBank/DDBJ databases">
        <title>Genome sequence of Candidatus Hamiltonella defensa from Acyrthosiphon pisum strain MI47.</title>
        <authorList>
            <person name="Patel V.A."/>
            <person name="Chevignon G."/>
            <person name="Russell J.A."/>
            <person name="Oliver K.M."/>
        </authorList>
    </citation>
    <scope>NUCLEOTIDE SEQUENCE</scope>
    <source>
        <strain evidence="1">MI47</strain>
    </source>
</reference>
<proteinExistence type="predicted"/>
<dbReference type="Gene3D" id="3.20.20.370">
    <property type="entry name" value="Glycoside hydrolase/deacetylase"/>
    <property type="match status" value="1"/>
</dbReference>
<dbReference type="Proteomes" id="UP000792865">
    <property type="component" value="Chromosome"/>
</dbReference>
<gene>
    <name evidence="1" type="ORF">CJJ18_03650</name>
</gene>
<evidence type="ECO:0000313" key="1">
    <source>
        <dbReference type="EMBL" id="ASV33309.1"/>
    </source>
</evidence>
<dbReference type="EMBL" id="CP022932">
    <property type="protein sequence ID" value="ASV33309.1"/>
    <property type="molecule type" value="Genomic_DNA"/>
</dbReference>
<sequence>MTEKLLLEKNELPSVFFRFPGLVSDEKTVKKVNQFGLIPVGSDAWLAKGEKAKPGSIILIHGNGNEPKGIEIASKLIKNHIKWLPLNEAL</sequence>
<dbReference type="AlphaFoldDB" id="A0AAC9VIU7"/>
<protein>
    <submittedName>
        <fullName evidence="1">Uncharacterized protein</fullName>
    </submittedName>
</protein>
<dbReference type="RefSeq" id="WP_095034108.1">
    <property type="nucleotide sequence ID" value="NZ_CADIJJ010000063.1"/>
</dbReference>
<accession>A0AAC9VIU7</accession>
<evidence type="ECO:0000313" key="2">
    <source>
        <dbReference type="Proteomes" id="UP000792865"/>
    </source>
</evidence>
<name>A0AAC9VIU7_9ENTR</name>